<feature type="domain" description="Glycosyl transferase family 1" evidence="2">
    <location>
        <begin position="205"/>
        <end position="351"/>
    </location>
</feature>
<dbReference type="EMBL" id="DSMG01000210">
    <property type="protein sequence ID" value="HDX33910.1"/>
    <property type="molecule type" value="Genomic_DNA"/>
</dbReference>
<dbReference type="PANTHER" id="PTHR45947">
    <property type="entry name" value="SULFOQUINOVOSYL TRANSFERASE SQD2"/>
    <property type="match status" value="1"/>
</dbReference>
<proteinExistence type="predicted"/>
<dbReference type="SUPFAM" id="SSF53756">
    <property type="entry name" value="UDP-Glycosyltransferase/glycogen phosphorylase"/>
    <property type="match status" value="1"/>
</dbReference>
<dbReference type="AlphaFoldDB" id="A0A7C1K0A0"/>
<dbReference type="Pfam" id="PF00534">
    <property type="entry name" value="Glycos_transf_1"/>
    <property type="match status" value="1"/>
</dbReference>
<evidence type="ECO:0000259" key="2">
    <source>
        <dbReference type="Pfam" id="PF00534"/>
    </source>
</evidence>
<dbReference type="Pfam" id="PF13439">
    <property type="entry name" value="Glyco_transf_4"/>
    <property type="match status" value="1"/>
</dbReference>
<gene>
    <name evidence="4" type="ORF">ENQ20_20870</name>
</gene>
<accession>A0A7C1K0A0</accession>
<keyword evidence="4" id="KW-0808">Transferase</keyword>
<sequence length="391" mass="44034">MSPVPETMRIAIFTETFLPKIDGIVSILCLLLQRLQEQGHKVILFGPPGGPKEYAGAEIVGVGGPPLPFYPELRINIPRRFVWEKLKAFQPDLIHVVNPAILGLFGLYYAWRLKVPTTASYHTDLPRYAQFYGFGFVVPLVWSYLRILHNQASVNLCPSTTVRSELRRQGFRRVRWWKRGIDTDLFSPGAPNPAVRNWLTDGHPDEFLVINVGRQAPEKRLEVLRETVSPLKGVRLALIGDGPSHQHLRKVFAHTPTVMTGYLRGQALVEAYRAADAFIFPSTTETFGLVALEAMACRLPVIAARAGGVLDTVIDGYNGLFYDPERPQEMGELIERLRDHPQLRDRLADNALAHARSRSWRATMDQLVDYYRAAVRVFRLTSSQPITAVSS</sequence>
<dbReference type="CDD" id="cd03814">
    <property type="entry name" value="GT4-like"/>
    <property type="match status" value="1"/>
</dbReference>
<keyword evidence="1" id="KW-1133">Transmembrane helix</keyword>
<name>A0A7C1K0A0_9CHLR</name>
<dbReference type="PANTHER" id="PTHR45947:SF3">
    <property type="entry name" value="SULFOQUINOVOSYL TRANSFERASE SQD2"/>
    <property type="match status" value="1"/>
</dbReference>
<evidence type="ECO:0000256" key="1">
    <source>
        <dbReference type="SAM" id="Phobius"/>
    </source>
</evidence>
<dbReference type="Gene3D" id="3.40.50.2000">
    <property type="entry name" value="Glycogen Phosphorylase B"/>
    <property type="match status" value="2"/>
</dbReference>
<dbReference type="InterPro" id="IPR050194">
    <property type="entry name" value="Glycosyltransferase_grp1"/>
</dbReference>
<evidence type="ECO:0000313" key="4">
    <source>
        <dbReference type="EMBL" id="HDX33910.1"/>
    </source>
</evidence>
<feature type="transmembrane region" description="Helical" evidence="1">
    <location>
        <begin position="131"/>
        <end position="148"/>
    </location>
</feature>
<feature type="transmembrane region" description="Helical" evidence="1">
    <location>
        <begin position="93"/>
        <end position="111"/>
    </location>
</feature>
<dbReference type="InterPro" id="IPR028098">
    <property type="entry name" value="Glyco_trans_4-like_N"/>
</dbReference>
<keyword evidence="1" id="KW-0812">Transmembrane</keyword>
<dbReference type="InterPro" id="IPR001296">
    <property type="entry name" value="Glyco_trans_1"/>
</dbReference>
<organism evidence="4">
    <name type="scientific">Caldilinea aerophila</name>
    <dbReference type="NCBI Taxonomy" id="133453"/>
    <lineage>
        <taxon>Bacteria</taxon>
        <taxon>Bacillati</taxon>
        <taxon>Chloroflexota</taxon>
        <taxon>Caldilineae</taxon>
        <taxon>Caldilineales</taxon>
        <taxon>Caldilineaceae</taxon>
        <taxon>Caldilinea</taxon>
    </lineage>
</organism>
<feature type="domain" description="Glycosyltransferase subfamily 4-like N-terminal" evidence="3">
    <location>
        <begin position="22"/>
        <end position="184"/>
    </location>
</feature>
<evidence type="ECO:0000259" key="3">
    <source>
        <dbReference type="Pfam" id="PF13439"/>
    </source>
</evidence>
<reference evidence="4" key="1">
    <citation type="journal article" date="2020" name="mSystems">
        <title>Genome- and Community-Level Interaction Insights into Carbon Utilization and Element Cycling Functions of Hydrothermarchaeota in Hydrothermal Sediment.</title>
        <authorList>
            <person name="Zhou Z."/>
            <person name="Liu Y."/>
            <person name="Xu W."/>
            <person name="Pan J."/>
            <person name="Luo Z.H."/>
            <person name="Li M."/>
        </authorList>
    </citation>
    <scope>NUCLEOTIDE SEQUENCE [LARGE SCALE GENOMIC DNA]</scope>
    <source>
        <strain evidence="4">SpSt-289</strain>
    </source>
</reference>
<comment type="caution">
    <text evidence="4">The sequence shown here is derived from an EMBL/GenBank/DDBJ whole genome shotgun (WGS) entry which is preliminary data.</text>
</comment>
<dbReference type="GO" id="GO:0016757">
    <property type="term" value="F:glycosyltransferase activity"/>
    <property type="evidence" value="ECO:0007669"/>
    <property type="project" value="InterPro"/>
</dbReference>
<protein>
    <submittedName>
        <fullName evidence="4">Glycosyltransferase family 1 protein</fullName>
    </submittedName>
</protein>
<keyword evidence="1" id="KW-0472">Membrane</keyword>